<gene>
    <name evidence="1" type="ORF">Salat_2122400</name>
</gene>
<proteinExistence type="predicted"/>
<dbReference type="PANTHER" id="PTHR33240:SF15">
    <property type="entry name" value="GAG-PRO-LIKE PROTEIN"/>
    <property type="match status" value="1"/>
</dbReference>
<dbReference type="AlphaFoldDB" id="A0AAE1Y0Y4"/>
<reference evidence="1" key="2">
    <citation type="journal article" date="2024" name="Plant">
        <title>Genomic evolution and insights into agronomic trait innovations of Sesamum species.</title>
        <authorList>
            <person name="Miao H."/>
            <person name="Wang L."/>
            <person name="Qu L."/>
            <person name="Liu H."/>
            <person name="Sun Y."/>
            <person name="Le M."/>
            <person name="Wang Q."/>
            <person name="Wei S."/>
            <person name="Zheng Y."/>
            <person name="Lin W."/>
            <person name="Duan Y."/>
            <person name="Cao H."/>
            <person name="Xiong S."/>
            <person name="Wang X."/>
            <person name="Wei L."/>
            <person name="Li C."/>
            <person name="Ma Q."/>
            <person name="Ju M."/>
            <person name="Zhao R."/>
            <person name="Li G."/>
            <person name="Mu C."/>
            <person name="Tian Q."/>
            <person name="Mei H."/>
            <person name="Zhang T."/>
            <person name="Gao T."/>
            <person name="Zhang H."/>
        </authorList>
    </citation>
    <scope>NUCLEOTIDE SEQUENCE</scope>
    <source>
        <strain evidence="1">3651</strain>
    </source>
</reference>
<evidence type="ECO:0000313" key="2">
    <source>
        <dbReference type="Proteomes" id="UP001293254"/>
    </source>
</evidence>
<dbReference type="PANTHER" id="PTHR33240">
    <property type="entry name" value="OS08G0508500 PROTEIN"/>
    <property type="match status" value="1"/>
</dbReference>
<dbReference type="Proteomes" id="UP001293254">
    <property type="component" value="Unassembled WGS sequence"/>
</dbReference>
<sequence>MVSGCVMGVLPGRNDQERTMPLTFTSEDRRGIMFPHEDAMVINAIISNVEVRRILVDNGSSMDILFLGAIREMGLETVIKPQSVTLMGFEESTIRTRGEGLEISASRINFIKSLKSIRGLEILAPRINFVKSLKSIRGLEISAPRINFVKSLKGIRGLEISAPRMNFVKSLKGIRGFKISAPRMNFVKSLKSIRGLEISDPRINFVKSLKGIRGLEISAPRSLRGLEISAPRMNFVKSLKRHKEPRNLGPSKVNLDFSKLKLSKYVGKSWEKSFGSS</sequence>
<reference evidence="1" key="1">
    <citation type="submission" date="2020-06" db="EMBL/GenBank/DDBJ databases">
        <authorList>
            <person name="Li T."/>
            <person name="Hu X."/>
            <person name="Zhang T."/>
            <person name="Song X."/>
            <person name="Zhang H."/>
            <person name="Dai N."/>
            <person name="Sheng W."/>
            <person name="Hou X."/>
            <person name="Wei L."/>
        </authorList>
    </citation>
    <scope>NUCLEOTIDE SEQUENCE</scope>
    <source>
        <strain evidence="1">3651</strain>
        <tissue evidence="1">Leaf</tissue>
    </source>
</reference>
<evidence type="ECO:0000313" key="1">
    <source>
        <dbReference type="EMBL" id="KAK4421718.1"/>
    </source>
</evidence>
<organism evidence="1 2">
    <name type="scientific">Sesamum alatum</name>
    <dbReference type="NCBI Taxonomy" id="300844"/>
    <lineage>
        <taxon>Eukaryota</taxon>
        <taxon>Viridiplantae</taxon>
        <taxon>Streptophyta</taxon>
        <taxon>Embryophyta</taxon>
        <taxon>Tracheophyta</taxon>
        <taxon>Spermatophyta</taxon>
        <taxon>Magnoliopsida</taxon>
        <taxon>eudicotyledons</taxon>
        <taxon>Gunneridae</taxon>
        <taxon>Pentapetalae</taxon>
        <taxon>asterids</taxon>
        <taxon>lamiids</taxon>
        <taxon>Lamiales</taxon>
        <taxon>Pedaliaceae</taxon>
        <taxon>Sesamum</taxon>
    </lineage>
</organism>
<comment type="caution">
    <text evidence="1">The sequence shown here is derived from an EMBL/GenBank/DDBJ whole genome shotgun (WGS) entry which is preliminary data.</text>
</comment>
<dbReference type="EMBL" id="JACGWO010000008">
    <property type="protein sequence ID" value="KAK4421718.1"/>
    <property type="molecule type" value="Genomic_DNA"/>
</dbReference>
<keyword evidence="2" id="KW-1185">Reference proteome</keyword>
<accession>A0AAE1Y0Y4</accession>
<protein>
    <submittedName>
        <fullName evidence="1">Uncharacterized protein</fullName>
    </submittedName>
</protein>
<name>A0AAE1Y0Y4_9LAMI</name>